<dbReference type="RefSeq" id="WP_319832126.1">
    <property type="nucleotide sequence ID" value="NZ_CP138858.1"/>
</dbReference>
<proteinExistence type="predicted"/>
<keyword evidence="2" id="KW-1185">Reference proteome</keyword>
<gene>
    <name evidence="1" type="ORF">SH580_17565</name>
</gene>
<organism evidence="1 2">
    <name type="scientific">Coraliomargarita algicola</name>
    <dbReference type="NCBI Taxonomy" id="3092156"/>
    <lineage>
        <taxon>Bacteria</taxon>
        <taxon>Pseudomonadati</taxon>
        <taxon>Verrucomicrobiota</taxon>
        <taxon>Opitutia</taxon>
        <taxon>Puniceicoccales</taxon>
        <taxon>Coraliomargaritaceae</taxon>
        <taxon>Coraliomargarita</taxon>
    </lineage>
</organism>
<reference evidence="1 2" key="1">
    <citation type="submission" date="2023-11" db="EMBL/GenBank/DDBJ databases">
        <title>Coraliomargarita sp. nov., isolated from marine algae.</title>
        <authorList>
            <person name="Lee J.K."/>
            <person name="Baek J.H."/>
            <person name="Kim J.M."/>
            <person name="Choi D.G."/>
            <person name="Jeon C.O."/>
        </authorList>
    </citation>
    <scope>NUCLEOTIDE SEQUENCE [LARGE SCALE GENOMIC DNA]</scope>
    <source>
        <strain evidence="1 2">J2-16</strain>
    </source>
</reference>
<evidence type="ECO:0000313" key="1">
    <source>
        <dbReference type="EMBL" id="WPJ95233.1"/>
    </source>
</evidence>
<protein>
    <submittedName>
        <fullName evidence="1">Uncharacterized protein</fullName>
    </submittedName>
</protein>
<dbReference type="Proteomes" id="UP001324993">
    <property type="component" value="Chromosome"/>
</dbReference>
<sequence>MSNSTRKCETTNAKKYRAHQPLPEFSPTDFRDFINQTAEMWKIDLGWKWETDLFS</sequence>
<name>A0ABZ0RJI1_9BACT</name>
<accession>A0ABZ0RJI1</accession>
<dbReference type="EMBL" id="CP138858">
    <property type="protein sequence ID" value="WPJ95233.1"/>
    <property type="molecule type" value="Genomic_DNA"/>
</dbReference>
<evidence type="ECO:0000313" key="2">
    <source>
        <dbReference type="Proteomes" id="UP001324993"/>
    </source>
</evidence>